<gene>
    <name evidence="1" type="ORF">HW347_14130</name>
</gene>
<evidence type="ECO:0000313" key="2">
    <source>
        <dbReference type="Proteomes" id="UP000740413"/>
    </source>
</evidence>
<reference evidence="1 2" key="1">
    <citation type="submission" date="2020-06" db="EMBL/GenBank/DDBJ databases">
        <authorList>
            <person name="Isaeva M.P."/>
            <person name="Chernysheva N.Y."/>
        </authorList>
    </citation>
    <scope>NUCLEOTIDE SEQUENCE [LARGE SCALE GENOMIC DNA]</scope>
    <source>
        <strain evidence="1 2">KMM 6746</strain>
    </source>
</reference>
<reference evidence="2" key="2">
    <citation type="submission" date="2023-07" db="EMBL/GenBank/DDBJ databases">
        <title>Zobellia barbeyronii sp. nov., a new marine flavobacterium, isolated from green and red algae.</title>
        <authorList>
            <person name="Nedashkovskaya O.I."/>
            <person name="Otstavnykh N."/>
            <person name="Zhukova N."/>
            <person name="Guzev K."/>
            <person name="Chausova V."/>
            <person name="Tekutyeva L."/>
            <person name="Mikhailov V."/>
            <person name="Isaeva M."/>
        </authorList>
    </citation>
    <scope>NUCLEOTIDE SEQUENCE [LARGE SCALE GENOMIC DNA]</scope>
    <source>
        <strain evidence="2">KMM 6746</strain>
    </source>
</reference>
<proteinExistence type="predicted"/>
<keyword evidence="2" id="KW-1185">Reference proteome</keyword>
<accession>A0ABS5WGA1</accession>
<dbReference type="RefSeq" id="WP_214612434.1">
    <property type="nucleotide sequence ID" value="NZ_JACATN010000004.1"/>
</dbReference>
<dbReference type="Proteomes" id="UP000740413">
    <property type="component" value="Unassembled WGS sequence"/>
</dbReference>
<dbReference type="EMBL" id="JACATN010000004">
    <property type="protein sequence ID" value="MBT2162407.1"/>
    <property type="molecule type" value="Genomic_DNA"/>
</dbReference>
<name>A0ABS5WGA1_9FLAO</name>
<dbReference type="InterPro" id="IPR021516">
    <property type="entry name" value="DUF3179"/>
</dbReference>
<protein>
    <submittedName>
        <fullName evidence="1">DUF3179 domain-containing protein</fullName>
    </submittedName>
</protein>
<dbReference type="Pfam" id="PF11376">
    <property type="entry name" value="DUF3179"/>
    <property type="match status" value="1"/>
</dbReference>
<organism evidence="1 2">
    <name type="scientific">Zobellia barbeyronii</name>
    <dbReference type="NCBI Taxonomy" id="2748009"/>
    <lineage>
        <taxon>Bacteria</taxon>
        <taxon>Pseudomonadati</taxon>
        <taxon>Bacteroidota</taxon>
        <taxon>Flavobacteriia</taxon>
        <taxon>Flavobacteriales</taxon>
        <taxon>Flavobacteriaceae</taxon>
        <taxon>Zobellia</taxon>
    </lineage>
</organism>
<comment type="caution">
    <text evidence="1">The sequence shown here is derived from an EMBL/GenBank/DDBJ whole genome shotgun (WGS) entry which is preliminary data.</text>
</comment>
<sequence>MLQTLKNSLVILLGIVIWSCESSETVQNRETISNEQITHEPAWSISESKVLGPYNPFPLVTTASFTPINTVSYQDNHPTTLISLGPTELRAYPNSFIGLYEIINNEYENKKYAITHCPQTSSTIAWDRTINNNVVTLKASGYLFNDNLMPIDIETNSIWSQMLIRGVRGQYDYVSPNTFNVVETDWKTVKEKFPTAKVYNEQVNNEVVENISSPGTTNRDYFRYGIISGIANVKIHIFKYDLFQEPGLTLLNTTITGKKVLVLGNEERNFVSSYYVDSKRIYSVSDEDSFLFKDNLGNVYNAMGLVVDGPEKNMQLDSPKAYTAAWQSWQDFYDDFVFFE</sequence>
<evidence type="ECO:0000313" key="1">
    <source>
        <dbReference type="EMBL" id="MBT2162407.1"/>
    </source>
</evidence>